<keyword evidence="3" id="KW-1185">Reference proteome</keyword>
<organism evidence="2 3">
    <name type="scientific">Plasmodium yoelii yoelii</name>
    <dbReference type="NCBI Taxonomy" id="73239"/>
    <lineage>
        <taxon>Eukaryota</taxon>
        <taxon>Sar</taxon>
        <taxon>Alveolata</taxon>
        <taxon>Apicomplexa</taxon>
        <taxon>Aconoidasida</taxon>
        <taxon>Haemosporida</taxon>
        <taxon>Plasmodiidae</taxon>
        <taxon>Plasmodium</taxon>
        <taxon>Plasmodium (Vinckeia)</taxon>
    </lineage>
</organism>
<sequence length="84" mass="9855">MNDKKRKLSDTIDNHLCDVEKNDKTKKENIKNLKKLLNNYTNDNDDLDDLSDYLASTYKDFLINSIYEELKCPDNRNLGELISI</sequence>
<evidence type="ECO:0000313" key="2">
    <source>
        <dbReference type="EMBL" id="EAA19687.1"/>
    </source>
</evidence>
<dbReference type="EMBL" id="AABL01002634">
    <property type="protein sequence ID" value="EAA19687.1"/>
    <property type="molecule type" value="Genomic_DNA"/>
</dbReference>
<feature type="non-terminal residue" evidence="2">
    <location>
        <position position="84"/>
    </location>
</feature>
<evidence type="ECO:0000313" key="3">
    <source>
        <dbReference type="Proteomes" id="UP000008553"/>
    </source>
</evidence>
<dbReference type="InParanoid" id="Q7R8D3"/>
<feature type="coiled-coil region" evidence="1">
    <location>
        <begin position="23"/>
        <end position="50"/>
    </location>
</feature>
<comment type="caution">
    <text evidence="2">The sequence shown here is derived from an EMBL/GenBank/DDBJ whole genome shotgun (WGS) entry which is preliminary data.</text>
</comment>
<accession>Q7R8D3</accession>
<dbReference type="AlphaFoldDB" id="Q7R8D3"/>
<reference evidence="2 3" key="1">
    <citation type="journal article" date="2002" name="Nature">
        <title>Genome sequence and comparative analysis of the model rodent malaria parasite Plasmodium yoelii yoelii.</title>
        <authorList>
            <person name="Carlton J.M."/>
            <person name="Angiuoli S.V."/>
            <person name="Suh B.B."/>
            <person name="Kooij T.W."/>
            <person name="Pertea M."/>
            <person name="Silva J.C."/>
            <person name="Ermolaeva M.D."/>
            <person name="Allen J.E."/>
            <person name="Selengut J.D."/>
            <person name="Koo H.L."/>
            <person name="Peterson J.D."/>
            <person name="Pop M."/>
            <person name="Kosack D.S."/>
            <person name="Shumway M.F."/>
            <person name="Bidwell S.L."/>
            <person name="Shallom S.J."/>
            <person name="van Aken S.E."/>
            <person name="Riedmuller S.B."/>
            <person name="Feldblyum T.V."/>
            <person name="Cho J.K."/>
            <person name="Quackenbush J."/>
            <person name="Sedegah M."/>
            <person name="Shoaibi A."/>
            <person name="Cummings L.M."/>
            <person name="Florens L."/>
            <person name="Yates J.R."/>
            <person name="Raine J.D."/>
            <person name="Sinden R.E."/>
            <person name="Harris M.A."/>
            <person name="Cunningham D.A."/>
            <person name="Preiser P.R."/>
            <person name="Bergman L.W."/>
            <person name="Vaidya A.B."/>
            <person name="van Lin L.H."/>
            <person name="Janse C.J."/>
            <person name="Waters A.P."/>
            <person name="Smith H.O."/>
            <person name="White O.R."/>
            <person name="Salzberg S.L."/>
            <person name="Venter J.C."/>
            <person name="Fraser C.M."/>
            <person name="Hoffman S.L."/>
            <person name="Gardner M.J."/>
            <person name="Carucci D.J."/>
        </authorList>
    </citation>
    <scope>NUCLEOTIDE SEQUENCE [LARGE SCALE GENOMIC DNA]</scope>
    <source>
        <strain evidence="2 3">17XNL</strain>
    </source>
</reference>
<protein>
    <submittedName>
        <fullName evidence="2">Uncharacterized protein</fullName>
    </submittedName>
</protein>
<evidence type="ECO:0000256" key="1">
    <source>
        <dbReference type="SAM" id="Coils"/>
    </source>
</evidence>
<gene>
    <name evidence="2" type="ORF">PY07290</name>
</gene>
<dbReference type="PaxDb" id="73239-Q7R8D3"/>
<dbReference type="Proteomes" id="UP000008553">
    <property type="component" value="Unassembled WGS sequence"/>
</dbReference>
<proteinExistence type="predicted"/>
<keyword evidence="1" id="KW-0175">Coiled coil</keyword>
<name>Q7R8D3_PLAYO</name>